<feature type="region of interest" description="Disordered" evidence="1">
    <location>
        <begin position="1"/>
        <end position="95"/>
    </location>
</feature>
<proteinExistence type="predicted"/>
<feature type="compositionally biased region" description="Basic and acidic residues" evidence="1">
    <location>
        <begin position="48"/>
        <end position="64"/>
    </location>
</feature>
<dbReference type="EMBL" id="QGKW02001988">
    <property type="protein sequence ID" value="KAF2553335.1"/>
    <property type="molecule type" value="Genomic_DNA"/>
</dbReference>
<organism evidence="2 3">
    <name type="scientific">Brassica cretica</name>
    <name type="common">Mustard</name>
    <dbReference type="NCBI Taxonomy" id="69181"/>
    <lineage>
        <taxon>Eukaryota</taxon>
        <taxon>Viridiplantae</taxon>
        <taxon>Streptophyta</taxon>
        <taxon>Embryophyta</taxon>
        <taxon>Tracheophyta</taxon>
        <taxon>Spermatophyta</taxon>
        <taxon>Magnoliopsida</taxon>
        <taxon>eudicotyledons</taxon>
        <taxon>Gunneridae</taxon>
        <taxon>Pentapetalae</taxon>
        <taxon>rosids</taxon>
        <taxon>malvids</taxon>
        <taxon>Brassicales</taxon>
        <taxon>Brassicaceae</taxon>
        <taxon>Brassiceae</taxon>
        <taxon>Brassica</taxon>
    </lineage>
</organism>
<accession>A0A8S9H457</accession>
<reference evidence="2" key="1">
    <citation type="submission" date="2019-12" db="EMBL/GenBank/DDBJ databases">
        <title>Genome sequencing and annotation of Brassica cretica.</title>
        <authorList>
            <person name="Studholme D.J."/>
            <person name="Sarris P.F."/>
        </authorList>
    </citation>
    <scope>NUCLEOTIDE SEQUENCE</scope>
    <source>
        <strain evidence="2">PFS-001/15</strain>
        <tissue evidence="2">Leaf</tissue>
    </source>
</reference>
<protein>
    <submittedName>
        <fullName evidence="2">Uncharacterized protein</fullName>
    </submittedName>
</protein>
<evidence type="ECO:0000313" key="2">
    <source>
        <dbReference type="EMBL" id="KAF2553335.1"/>
    </source>
</evidence>
<evidence type="ECO:0000313" key="3">
    <source>
        <dbReference type="Proteomes" id="UP000712281"/>
    </source>
</evidence>
<sequence>MVKRMKTSDDSASVTRELDNGRGPQRSVSAPPHTERWKQRSRGGYGSRGDRGETEAYEADERVGGRQLNRARRPPETERVRPQRYVKDEWGGGDD</sequence>
<gene>
    <name evidence="2" type="ORF">F2Q68_00036263</name>
</gene>
<feature type="compositionally biased region" description="Basic and acidic residues" evidence="1">
    <location>
        <begin position="73"/>
        <end position="95"/>
    </location>
</feature>
<name>A0A8S9H457_BRACR</name>
<dbReference type="AlphaFoldDB" id="A0A8S9H457"/>
<dbReference type="Proteomes" id="UP000712281">
    <property type="component" value="Unassembled WGS sequence"/>
</dbReference>
<evidence type="ECO:0000256" key="1">
    <source>
        <dbReference type="SAM" id="MobiDB-lite"/>
    </source>
</evidence>
<comment type="caution">
    <text evidence="2">The sequence shown here is derived from an EMBL/GenBank/DDBJ whole genome shotgun (WGS) entry which is preliminary data.</text>
</comment>